<protein>
    <submittedName>
        <fullName evidence="1">Uncharacterized protein</fullName>
    </submittedName>
</protein>
<sequence length="52" mass="6258">MVSHPRHHLYKYMVDTGHWFWTSLSFSHPSKGEKIIRYGTTWRGEHIEAETE</sequence>
<organism evidence="1">
    <name type="scientific">marine sediment metagenome</name>
    <dbReference type="NCBI Taxonomy" id="412755"/>
    <lineage>
        <taxon>unclassified sequences</taxon>
        <taxon>metagenomes</taxon>
        <taxon>ecological metagenomes</taxon>
    </lineage>
</organism>
<gene>
    <name evidence="1" type="ORF">S01H4_63140</name>
</gene>
<dbReference type="EMBL" id="BART01037877">
    <property type="protein sequence ID" value="GAH11933.1"/>
    <property type="molecule type" value="Genomic_DNA"/>
</dbReference>
<reference evidence="1" key="1">
    <citation type="journal article" date="2014" name="Front. Microbiol.">
        <title>High frequency of phylogenetically diverse reductive dehalogenase-homologous genes in deep subseafloor sedimentary metagenomes.</title>
        <authorList>
            <person name="Kawai M."/>
            <person name="Futagami T."/>
            <person name="Toyoda A."/>
            <person name="Takaki Y."/>
            <person name="Nishi S."/>
            <person name="Hori S."/>
            <person name="Arai W."/>
            <person name="Tsubouchi T."/>
            <person name="Morono Y."/>
            <person name="Uchiyama I."/>
            <person name="Ito T."/>
            <person name="Fujiyama A."/>
            <person name="Inagaki F."/>
            <person name="Takami H."/>
        </authorList>
    </citation>
    <scope>NUCLEOTIDE SEQUENCE</scope>
    <source>
        <strain evidence="1">Expedition CK06-06</strain>
    </source>
</reference>
<evidence type="ECO:0000313" key="1">
    <source>
        <dbReference type="EMBL" id="GAH11933.1"/>
    </source>
</evidence>
<comment type="caution">
    <text evidence="1">The sequence shown here is derived from an EMBL/GenBank/DDBJ whole genome shotgun (WGS) entry which is preliminary data.</text>
</comment>
<name>X1ETG6_9ZZZZ</name>
<proteinExistence type="predicted"/>
<accession>X1ETG6</accession>
<dbReference type="AlphaFoldDB" id="X1ETG6"/>